<name>A0A0C9YIX6_9AGAM</name>
<sequence length="219" mass="24502">PPIPPVGPAIQGAKPWQIQFYKPAVQDVLECMKQFSYCDMASINSFPLHAHFNIKAIEYVEESLGNWCSALRKKACIYVTQRYKWDPENCHEVNSSITKDLLGDHGVFLRDGIDENMNCQGYTNNLTHPALAGLIIDFFYTSSSSSLGKLFPEVFSAKVPRVTVAIAATVLKVILNKMVSSQSEVNFRVGTYTPVYLEILGLMKKCDTSMIHTEKTKSL</sequence>
<gene>
    <name evidence="2" type="ORF">PISMIDRAFT_113035</name>
</gene>
<proteinExistence type="predicted"/>
<dbReference type="OrthoDB" id="2640833at2759"/>
<evidence type="ECO:0000313" key="3">
    <source>
        <dbReference type="Proteomes" id="UP000054018"/>
    </source>
</evidence>
<reference evidence="2 3" key="1">
    <citation type="submission" date="2014-04" db="EMBL/GenBank/DDBJ databases">
        <authorList>
            <consortium name="DOE Joint Genome Institute"/>
            <person name="Kuo A."/>
            <person name="Kohler A."/>
            <person name="Costa M.D."/>
            <person name="Nagy L.G."/>
            <person name="Floudas D."/>
            <person name="Copeland A."/>
            <person name="Barry K.W."/>
            <person name="Cichocki N."/>
            <person name="Veneault-Fourrey C."/>
            <person name="LaButti K."/>
            <person name="Lindquist E.A."/>
            <person name="Lipzen A."/>
            <person name="Lundell T."/>
            <person name="Morin E."/>
            <person name="Murat C."/>
            <person name="Sun H."/>
            <person name="Tunlid A."/>
            <person name="Henrissat B."/>
            <person name="Grigoriev I.V."/>
            <person name="Hibbett D.S."/>
            <person name="Martin F."/>
            <person name="Nordberg H.P."/>
            <person name="Cantor M.N."/>
            <person name="Hua S.X."/>
        </authorList>
    </citation>
    <scope>NUCLEOTIDE SEQUENCE [LARGE SCALE GENOMIC DNA]</scope>
    <source>
        <strain evidence="2 3">441</strain>
    </source>
</reference>
<keyword evidence="3" id="KW-1185">Reference proteome</keyword>
<dbReference type="EMBL" id="KN833851">
    <property type="protein sequence ID" value="KIK16621.1"/>
    <property type="molecule type" value="Genomic_DNA"/>
</dbReference>
<dbReference type="AlphaFoldDB" id="A0A0C9YIX6"/>
<dbReference type="Pfam" id="PF20149">
    <property type="entry name" value="DUF6532"/>
    <property type="match status" value="1"/>
</dbReference>
<dbReference type="Proteomes" id="UP000054018">
    <property type="component" value="Unassembled WGS sequence"/>
</dbReference>
<evidence type="ECO:0000259" key="1">
    <source>
        <dbReference type="Pfam" id="PF20149"/>
    </source>
</evidence>
<accession>A0A0C9YIX6</accession>
<feature type="domain" description="DUF6532" evidence="1">
    <location>
        <begin position="54"/>
        <end position="205"/>
    </location>
</feature>
<organism evidence="2 3">
    <name type="scientific">Pisolithus microcarpus 441</name>
    <dbReference type="NCBI Taxonomy" id="765257"/>
    <lineage>
        <taxon>Eukaryota</taxon>
        <taxon>Fungi</taxon>
        <taxon>Dikarya</taxon>
        <taxon>Basidiomycota</taxon>
        <taxon>Agaricomycotina</taxon>
        <taxon>Agaricomycetes</taxon>
        <taxon>Agaricomycetidae</taxon>
        <taxon>Boletales</taxon>
        <taxon>Sclerodermatineae</taxon>
        <taxon>Pisolithaceae</taxon>
        <taxon>Pisolithus</taxon>
    </lineage>
</organism>
<dbReference type="HOGENOM" id="CLU_060373_0_1_1"/>
<dbReference type="STRING" id="765257.A0A0C9YIX6"/>
<dbReference type="InterPro" id="IPR045341">
    <property type="entry name" value="DUF6532"/>
</dbReference>
<feature type="non-terminal residue" evidence="2">
    <location>
        <position position="219"/>
    </location>
</feature>
<evidence type="ECO:0000313" key="2">
    <source>
        <dbReference type="EMBL" id="KIK16621.1"/>
    </source>
</evidence>
<reference evidence="3" key="2">
    <citation type="submission" date="2015-01" db="EMBL/GenBank/DDBJ databases">
        <title>Evolutionary Origins and Diversification of the Mycorrhizal Mutualists.</title>
        <authorList>
            <consortium name="DOE Joint Genome Institute"/>
            <consortium name="Mycorrhizal Genomics Consortium"/>
            <person name="Kohler A."/>
            <person name="Kuo A."/>
            <person name="Nagy L.G."/>
            <person name="Floudas D."/>
            <person name="Copeland A."/>
            <person name="Barry K.W."/>
            <person name="Cichocki N."/>
            <person name="Veneault-Fourrey C."/>
            <person name="LaButti K."/>
            <person name="Lindquist E.A."/>
            <person name="Lipzen A."/>
            <person name="Lundell T."/>
            <person name="Morin E."/>
            <person name="Murat C."/>
            <person name="Riley R."/>
            <person name="Ohm R."/>
            <person name="Sun H."/>
            <person name="Tunlid A."/>
            <person name="Henrissat B."/>
            <person name="Grigoriev I.V."/>
            <person name="Hibbett D.S."/>
            <person name="Martin F."/>
        </authorList>
    </citation>
    <scope>NUCLEOTIDE SEQUENCE [LARGE SCALE GENOMIC DNA]</scope>
    <source>
        <strain evidence="3">441</strain>
    </source>
</reference>
<protein>
    <recommendedName>
        <fullName evidence="1">DUF6532 domain-containing protein</fullName>
    </recommendedName>
</protein>